<keyword evidence="1" id="KW-1133">Transmembrane helix</keyword>
<dbReference type="KEGG" id="hpel:HZS54_05160"/>
<sequence>MVTFAVGDAFALFVVTLAYAPVVRAYALDGSAPRLVAAHTALLVGRAAALLASAVDWAVLPPVEYGVGIALAALLFAWYCYREYRRDDPDRTGVGSPSLSGDGD</sequence>
<keyword evidence="1" id="KW-0472">Membrane</keyword>
<keyword evidence="3" id="KW-1185">Reference proteome</keyword>
<dbReference type="OrthoDB" id="379195at2157"/>
<dbReference type="RefSeq" id="WP_179920876.1">
    <property type="nucleotide sequence ID" value="NZ_CP058909.1"/>
</dbReference>
<keyword evidence="1" id="KW-0812">Transmembrane</keyword>
<name>A0A7D5P844_9EURY</name>
<evidence type="ECO:0000313" key="2">
    <source>
        <dbReference type="EMBL" id="QLH81064.1"/>
    </source>
</evidence>
<feature type="transmembrane region" description="Helical" evidence="1">
    <location>
        <begin position="35"/>
        <end position="59"/>
    </location>
</feature>
<reference evidence="2 3" key="1">
    <citation type="submission" date="2020-07" db="EMBL/GenBank/DDBJ databases">
        <title>Halosimplex litoreum sp. nov. and Halosimplex rubrum sp. nov., isolated from different salt environments.</title>
        <authorList>
            <person name="Cui H."/>
        </authorList>
    </citation>
    <scope>NUCLEOTIDE SEQUENCE [LARGE SCALE GENOMIC DNA]</scope>
    <source>
        <strain evidence="2 3">R2</strain>
    </source>
</reference>
<dbReference type="GeneID" id="56081955"/>
<feature type="transmembrane region" description="Helical" evidence="1">
    <location>
        <begin position="65"/>
        <end position="81"/>
    </location>
</feature>
<evidence type="ECO:0000313" key="3">
    <source>
        <dbReference type="Proteomes" id="UP000509346"/>
    </source>
</evidence>
<dbReference type="AlphaFoldDB" id="A0A7D5P844"/>
<dbReference type="Proteomes" id="UP000509346">
    <property type="component" value="Chromosome"/>
</dbReference>
<dbReference type="EMBL" id="CP058909">
    <property type="protein sequence ID" value="QLH81064.1"/>
    <property type="molecule type" value="Genomic_DNA"/>
</dbReference>
<proteinExistence type="predicted"/>
<feature type="transmembrane region" description="Helical" evidence="1">
    <location>
        <begin position="6"/>
        <end position="23"/>
    </location>
</feature>
<evidence type="ECO:0000256" key="1">
    <source>
        <dbReference type="SAM" id="Phobius"/>
    </source>
</evidence>
<gene>
    <name evidence="2" type="ORF">HZS54_05160</name>
</gene>
<organism evidence="2 3">
    <name type="scientific">Halosimplex pelagicum</name>
    <dbReference type="NCBI Taxonomy" id="869886"/>
    <lineage>
        <taxon>Archaea</taxon>
        <taxon>Methanobacteriati</taxon>
        <taxon>Methanobacteriota</taxon>
        <taxon>Stenosarchaea group</taxon>
        <taxon>Halobacteria</taxon>
        <taxon>Halobacteriales</taxon>
        <taxon>Haloarculaceae</taxon>
        <taxon>Halosimplex</taxon>
    </lineage>
</organism>
<accession>A0A7D5P844</accession>
<protein>
    <submittedName>
        <fullName evidence="2">Uncharacterized protein</fullName>
    </submittedName>
</protein>